<reference evidence="2 3" key="1">
    <citation type="submission" date="2014-09" db="EMBL/GenBank/DDBJ databases">
        <title>Vibrio maritimus JCM 19235. (C45) whole genome shotgun sequence.</title>
        <authorList>
            <person name="Sawabe T."/>
            <person name="Meirelles P."/>
            <person name="Nakanishi M."/>
            <person name="Sayaka M."/>
            <person name="Hattori M."/>
            <person name="Ohkuma M."/>
        </authorList>
    </citation>
    <scope>NUCLEOTIDE SEQUENCE [LARGE SCALE GENOMIC DNA]</scope>
    <source>
        <strain evidence="3">JCM19235</strain>
    </source>
</reference>
<feature type="signal peptide" evidence="1">
    <location>
        <begin position="1"/>
        <end position="22"/>
    </location>
</feature>
<evidence type="ECO:0000256" key="1">
    <source>
        <dbReference type="SAM" id="SignalP"/>
    </source>
</evidence>
<dbReference type="Proteomes" id="UP000029228">
    <property type="component" value="Unassembled WGS sequence"/>
</dbReference>
<gene>
    <name evidence="2" type="ORF">JCM19235_5285</name>
</gene>
<keyword evidence="3" id="KW-1185">Reference proteome</keyword>
<feature type="chain" id="PRO_5001862586" description="TraF-related protein" evidence="1">
    <location>
        <begin position="23"/>
        <end position="387"/>
    </location>
</feature>
<reference evidence="2 3" key="2">
    <citation type="submission" date="2014-09" db="EMBL/GenBank/DDBJ databases">
        <authorList>
            <consortium name="NBRP consortium"/>
            <person name="Sawabe T."/>
            <person name="Meirelles P."/>
            <person name="Nakanishi M."/>
            <person name="Sayaka M."/>
            <person name="Hattori M."/>
            <person name="Ohkuma M."/>
        </authorList>
    </citation>
    <scope>NUCLEOTIDE SEQUENCE [LARGE SCALE GENOMIC DNA]</scope>
    <source>
        <strain evidence="3">JCM19235</strain>
    </source>
</reference>
<dbReference type="EMBL" id="BBMR01000001">
    <property type="protein sequence ID" value="GAL16736.1"/>
    <property type="molecule type" value="Genomic_DNA"/>
</dbReference>
<keyword evidence="1" id="KW-0732">Signal</keyword>
<comment type="caution">
    <text evidence="2">The sequence shown here is derived from an EMBL/GenBank/DDBJ whole genome shotgun (WGS) entry which is preliminary data.</text>
</comment>
<proteinExistence type="predicted"/>
<evidence type="ECO:0000313" key="3">
    <source>
        <dbReference type="Proteomes" id="UP000029228"/>
    </source>
</evidence>
<sequence>MNKMTKVAAIVLAATTPIISNAANNMVEARGAAMGNTGVASADYLTAGLYNPALTATYKDNDDVGLLLPTFGASARDTDESITTLDDLQSLIDEYEKNPTGDVAKLAEINRLLDQLEGNRPTTVTANVGFAVAIPSSIVSSNLYARGYAEAIAAPLIALSQGDTPTDIEQRYMDSEVQMQAFASAELGLALGKNFVIADQDVSFGITPKFQKLRTYALIASVQDFDADNAEDSMVEKSAFNFDLGAAWHYENWRLGLSVRDIIQQDIDVKTHNGTKIDSYKLNPMATIGSAYNGDFVTVAVDIELTKQERFANLNDETQYLRFGIEGNAWDWAQLRAGYEIDMQDNADSAITAGIGLSPFDVVSLDIAGNYAGSNQLGASANLAFTF</sequence>
<protein>
    <recommendedName>
        <fullName evidence="4">TraF-related protein</fullName>
    </recommendedName>
</protein>
<dbReference type="AlphaFoldDB" id="A0A090RN93"/>
<dbReference type="Gene3D" id="2.40.160.60">
    <property type="entry name" value="Outer membrane protein transport protein (OMPP1/FadL/TodX)"/>
    <property type="match status" value="1"/>
</dbReference>
<dbReference type="SUPFAM" id="SSF56935">
    <property type="entry name" value="Porins"/>
    <property type="match status" value="1"/>
</dbReference>
<evidence type="ECO:0000313" key="2">
    <source>
        <dbReference type="EMBL" id="GAL16736.1"/>
    </source>
</evidence>
<dbReference type="STRING" id="990268.JCM19235_5285"/>
<organism evidence="2 3">
    <name type="scientific">Vibrio maritimus</name>
    <dbReference type="NCBI Taxonomy" id="990268"/>
    <lineage>
        <taxon>Bacteria</taxon>
        <taxon>Pseudomonadati</taxon>
        <taxon>Pseudomonadota</taxon>
        <taxon>Gammaproteobacteria</taxon>
        <taxon>Vibrionales</taxon>
        <taxon>Vibrionaceae</taxon>
        <taxon>Vibrio</taxon>
    </lineage>
</organism>
<accession>A0A090RN93</accession>
<dbReference type="Pfam" id="PF13729">
    <property type="entry name" value="TraF_2"/>
    <property type="match status" value="1"/>
</dbReference>
<dbReference type="InterPro" id="IPR032811">
    <property type="entry name" value="Put_conjugal_transfer"/>
</dbReference>
<evidence type="ECO:0008006" key="4">
    <source>
        <dbReference type="Google" id="ProtNLM"/>
    </source>
</evidence>
<name>A0A090RN93_9VIBR</name>